<feature type="region of interest" description="Disordered" evidence="1">
    <location>
        <begin position="194"/>
        <end position="213"/>
    </location>
</feature>
<dbReference type="Proteomes" id="UP000572540">
    <property type="component" value="Unassembled WGS sequence"/>
</dbReference>
<sequence>MSMLPNLLKGLFPSRDAEQRMRERIVRWDAWLQPIAGGGVVGVGRDPGYEDAFFALKDEVNRLSGIDDALIVATCEQLLKEVGKDLRLAGYYAFARLRQDGPAGFADGLDLAAALIDRFGDALLPARPEAKKAALEWLATTRIIDPLMSHSEFAPADFERAIAALNLLIMATNQWNETARPNLQALMVRFERNDTPGPNLEAGNGTASGGTQTARSTQAARTALTTGSVSSTRELLDQARAIAAYLRDQENGYLPSARLVRGVRWDTLHEPPPADGEARTRLVPPREELCQQMKLLVLQRQWHELLQRVEGAFMEGANHLWLDLQYFQHVALDHIGAPYNTWRELLRADVALFLDRLPGIERLAFNDGTPFADDTAREWIARHAVVRDLEAGEAIAPLRVTAHQHLDVADNWPEIEAQARELSTNQTLEAAFVWLESLPGVRTERRRYLQRVVMARLADHAGRAEIAMSLLSELDAAVQSLKLIHWEPALAFDIKLQLLKSLKTLGRRKDADKPALARRVEHLQGELVVLDPARALTLS</sequence>
<organism evidence="3 4">
    <name type="scientific">Paraburkholderia bryophila</name>
    <dbReference type="NCBI Taxonomy" id="420952"/>
    <lineage>
        <taxon>Bacteria</taxon>
        <taxon>Pseudomonadati</taxon>
        <taxon>Pseudomonadota</taxon>
        <taxon>Betaproteobacteria</taxon>
        <taxon>Burkholderiales</taxon>
        <taxon>Burkholderiaceae</taxon>
        <taxon>Paraburkholderia</taxon>
    </lineage>
</organism>
<protein>
    <submittedName>
        <fullName evidence="3">Type VI secretion system protein VasJ</fullName>
    </submittedName>
</protein>
<reference evidence="3 4" key="1">
    <citation type="submission" date="2020-07" db="EMBL/GenBank/DDBJ databases">
        <title>Exploring microbial biodiversity for novel pathways involved in the catabolism of aromatic compounds derived from lignin.</title>
        <authorList>
            <person name="Elkins J."/>
        </authorList>
    </citation>
    <scope>NUCLEOTIDE SEQUENCE [LARGE SCALE GENOMIC DNA]</scope>
    <source>
        <strain evidence="3 4">H2C3B</strain>
    </source>
</reference>
<gene>
    <name evidence="3" type="ORF">GGD41_007069</name>
</gene>
<feature type="domain" description="ImpA N-terminal" evidence="2">
    <location>
        <begin position="43"/>
        <end position="139"/>
    </location>
</feature>
<evidence type="ECO:0000256" key="1">
    <source>
        <dbReference type="SAM" id="MobiDB-lite"/>
    </source>
</evidence>
<evidence type="ECO:0000259" key="2">
    <source>
        <dbReference type="Pfam" id="PF06812"/>
    </source>
</evidence>
<evidence type="ECO:0000313" key="3">
    <source>
        <dbReference type="EMBL" id="NYH19841.1"/>
    </source>
</evidence>
<dbReference type="EMBL" id="JACCAU010000001">
    <property type="protein sequence ID" value="NYH19841.1"/>
    <property type="molecule type" value="Genomic_DNA"/>
</dbReference>
<dbReference type="Pfam" id="PF16989">
    <property type="entry name" value="T6SS_VasJ"/>
    <property type="match status" value="1"/>
</dbReference>
<dbReference type="InterPro" id="IPR017739">
    <property type="entry name" value="T6SS-assoc_VCA0119"/>
</dbReference>
<dbReference type="InterPro" id="IPR010657">
    <property type="entry name" value="ImpA_N"/>
</dbReference>
<proteinExistence type="predicted"/>
<evidence type="ECO:0000313" key="4">
    <source>
        <dbReference type="Proteomes" id="UP000572540"/>
    </source>
</evidence>
<dbReference type="PANTHER" id="PTHR37024:SF5">
    <property type="entry name" value="IMPA N-TERMINAL DOMAIN-CONTAINING PROTEIN"/>
    <property type="match status" value="1"/>
</dbReference>
<comment type="caution">
    <text evidence="3">The sequence shown here is derived from an EMBL/GenBank/DDBJ whole genome shotgun (WGS) entry which is preliminary data.</text>
</comment>
<dbReference type="NCBIfam" id="TIGR03362">
    <property type="entry name" value="VI_chp_7"/>
    <property type="match status" value="1"/>
</dbReference>
<name>A0A7Y9WFF4_9BURK</name>
<dbReference type="AlphaFoldDB" id="A0A7Y9WFF4"/>
<dbReference type="PANTHER" id="PTHR37024">
    <property type="entry name" value="TYPE VI SECRETION SYSTEM DUF2094 AND IMPA-RELATED DOMAIN PROTEIN"/>
    <property type="match status" value="1"/>
</dbReference>
<dbReference type="Pfam" id="PF06812">
    <property type="entry name" value="ImpA_N"/>
    <property type="match status" value="1"/>
</dbReference>
<accession>A0A7Y9WFF4</accession>